<feature type="binding site" evidence="8">
    <location>
        <position position="103"/>
    </location>
    <ligand>
        <name>GTP</name>
        <dbReference type="ChEBI" id="CHEBI:37565"/>
    </ligand>
</feature>
<dbReference type="Proteomes" id="UP001180487">
    <property type="component" value="Unassembled WGS sequence"/>
</dbReference>
<dbReference type="GO" id="GO:0061603">
    <property type="term" value="F:molybdenum cofactor guanylyltransferase activity"/>
    <property type="evidence" value="ECO:0007669"/>
    <property type="project" value="UniProtKB-EC"/>
</dbReference>
<dbReference type="NCBIfam" id="TIGR02665">
    <property type="entry name" value="molyb_mobA"/>
    <property type="match status" value="1"/>
</dbReference>
<comment type="similarity">
    <text evidence="8">Belongs to the MobA family.</text>
</comment>
<name>A0ABU2C962_9BURK</name>
<keyword evidence="7 8" id="KW-0501">Molybdenum cofactor biosynthesis</keyword>
<accession>A0ABU2C962</accession>
<comment type="cofactor">
    <cofactor evidence="8">
        <name>Mg(2+)</name>
        <dbReference type="ChEBI" id="CHEBI:18420"/>
    </cofactor>
</comment>
<keyword evidence="4 8" id="KW-0547">Nucleotide-binding</keyword>
<dbReference type="HAMAP" id="MF_00316">
    <property type="entry name" value="MobA"/>
    <property type="match status" value="1"/>
</dbReference>
<evidence type="ECO:0000313" key="10">
    <source>
        <dbReference type="EMBL" id="MDR7377862.1"/>
    </source>
</evidence>
<evidence type="ECO:0000313" key="11">
    <source>
        <dbReference type="Proteomes" id="UP001180487"/>
    </source>
</evidence>
<evidence type="ECO:0000256" key="2">
    <source>
        <dbReference type="ARBA" id="ARBA00022679"/>
    </source>
</evidence>
<dbReference type="PANTHER" id="PTHR19136">
    <property type="entry name" value="MOLYBDENUM COFACTOR GUANYLYLTRANSFERASE"/>
    <property type="match status" value="1"/>
</dbReference>
<feature type="binding site" evidence="8">
    <location>
        <begin position="14"/>
        <end position="16"/>
    </location>
    <ligand>
        <name>GTP</name>
        <dbReference type="ChEBI" id="CHEBI:37565"/>
    </ligand>
</feature>
<comment type="caution">
    <text evidence="8">Lacks conserved residue(s) required for the propagation of feature annotation.</text>
</comment>
<dbReference type="SUPFAM" id="SSF53448">
    <property type="entry name" value="Nucleotide-diphospho-sugar transferases"/>
    <property type="match status" value="1"/>
</dbReference>
<dbReference type="EC" id="2.7.7.77" evidence="8"/>
<sequence length="203" mass="21417">MAEMDLHSITGLVLAGGQGTRMGGLDKGLQSYRGQPLALHALQRLRPQVGSLLLSANRHLDAYAAFGVPVWPDADNDFAGPLAGLLAGLSHCTTPYLASVPCDAPLFPTDLVARLAAAQSAADADIAMASAPDAHGVLRTQPVFCLLRTSLRRSLAQFLAVGGRKVGLWTALHHCVTVPFTETQDTQAFFNANTLAELHGLEP</sequence>
<comment type="domain">
    <text evidence="8">The N-terminal domain determines nucleotide recognition and specific binding, while the C-terminal domain determines the specific binding to the target protein.</text>
</comment>
<evidence type="ECO:0000259" key="9">
    <source>
        <dbReference type="Pfam" id="PF12804"/>
    </source>
</evidence>
<dbReference type="Gene3D" id="3.90.550.10">
    <property type="entry name" value="Spore Coat Polysaccharide Biosynthesis Protein SpsA, Chain A"/>
    <property type="match status" value="1"/>
</dbReference>
<feature type="binding site" evidence="8">
    <location>
        <position position="27"/>
    </location>
    <ligand>
        <name>GTP</name>
        <dbReference type="ChEBI" id="CHEBI:37565"/>
    </ligand>
</feature>
<evidence type="ECO:0000256" key="6">
    <source>
        <dbReference type="ARBA" id="ARBA00023134"/>
    </source>
</evidence>
<evidence type="ECO:0000256" key="3">
    <source>
        <dbReference type="ARBA" id="ARBA00022723"/>
    </source>
</evidence>
<comment type="caution">
    <text evidence="10">The sequence shown here is derived from an EMBL/GenBank/DDBJ whole genome shotgun (WGS) entry which is preliminary data.</text>
</comment>
<evidence type="ECO:0000256" key="8">
    <source>
        <dbReference type="HAMAP-Rule" id="MF_00316"/>
    </source>
</evidence>
<keyword evidence="6 8" id="KW-0342">GTP-binding</keyword>
<feature type="binding site" evidence="8">
    <location>
        <position position="103"/>
    </location>
    <ligand>
        <name>Mg(2+)</name>
        <dbReference type="ChEBI" id="CHEBI:18420"/>
    </ligand>
</feature>
<keyword evidence="5 8" id="KW-0460">Magnesium</keyword>
<dbReference type="InterPro" id="IPR029044">
    <property type="entry name" value="Nucleotide-diphossugar_trans"/>
</dbReference>
<evidence type="ECO:0000256" key="4">
    <source>
        <dbReference type="ARBA" id="ARBA00022741"/>
    </source>
</evidence>
<reference evidence="10 11" key="1">
    <citation type="submission" date="2023-07" db="EMBL/GenBank/DDBJ databases">
        <title>Sorghum-associated microbial communities from plants grown in Nebraska, USA.</title>
        <authorList>
            <person name="Schachtman D."/>
        </authorList>
    </citation>
    <scope>NUCLEOTIDE SEQUENCE [LARGE SCALE GENOMIC DNA]</scope>
    <source>
        <strain evidence="10 11">BE313</strain>
    </source>
</reference>
<keyword evidence="11" id="KW-1185">Reference proteome</keyword>
<comment type="function">
    <text evidence="8">Transfers a GMP moiety from GTP to Mo-molybdopterin (Mo-MPT) cofactor (Moco or molybdenum cofactor) to form Mo-molybdopterin guanine dinucleotide (Mo-MGD) cofactor.</text>
</comment>
<evidence type="ECO:0000256" key="5">
    <source>
        <dbReference type="ARBA" id="ARBA00022842"/>
    </source>
</evidence>
<proteinExistence type="inferred from homology"/>
<keyword evidence="1 8" id="KW-0963">Cytoplasm</keyword>
<protein>
    <recommendedName>
        <fullName evidence="8">Molybdenum cofactor guanylyltransferase</fullName>
        <shortName evidence="8">MoCo guanylyltransferase</shortName>
        <ecNumber evidence="8">2.7.7.77</ecNumber>
    </recommendedName>
    <alternativeName>
        <fullName evidence="8">GTP:molybdopterin guanylyltransferase</fullName>
    </alternativeName>
    <alternativeName>
        <fullName evidence="8">Mo-MPT guanylyltransferase</fullName>
    </alternativeName>
    <alternativeName>
        <fullName evidence="8">Molybdopterin guanylyltransferase</fullName>
    </alternativeName>
    <alternativeName>
        <fullName evidence="8">Molybdopterin-guanine dinucleotide synthase</fullName>
        <shortName evidence="8">MGD synthase</shortName>
    </alternativeName>
</protein>
<comment type="catalytic activity">
    <reaction evidence="8">
        <text>Mo-molybdopterin + GTP + H(+) = Mo-molybdopterin guanine dinucleotide + diphosphate</text>
        <dbReference type="Rhea" id="RHEA:34243"/>
        <dbReference type="ChEBI" id="CHEBI:15378"/>
        <dbReference type="ChEBI" id="CHEBI:33019"/>
        <dbReference type="ChEBI" id="CHEBI:37565"/>
        <dbReference type="ChEBI" id="CHEBI:71302"/>
        <dbReference type="ChEBI" id="CHEBI:71310"/>
        <dbReference type="EC" id="2.7.7.77"/>
    </reaction>
</comment>
<dbReference type="InterPro" id="IPR025877">
    <property type="entry name" value="MobA-like_NTP_Trfase"/>
</dbReference>
<dbReference type="EMBL" id="JAVDXT010000002">
    <property type="protein sequence ID" value="MDR7377862.1"/>
    <property type="molecule type" value="Genomic_DNA"/>
</dbReference>
<organism evidence="10 11">
    <name type="scientific">Rhodoferax ferrireducens</name>
    <dbReference type="NCBI Taxonomy" id="192843"/>
    <lineage>
        <taxon>Bacteria</taxon>
        <taxon>Pseudomonadati</taxon>
        <taxon>Pseudomonadota</taxon>
        <taxon>Betaproteobacteria</taxon>
        <taxon>Burkholderiales</taxon>
        <taxon>Comamonadaceae</taxon>
        <taxon>Rhodoferax</taxon>
    </lineage>
</organism>
<feature type="binding site" evidence="8">
    <location>
        <position position="73"/>
    </location>
    <ligand>
        <name>GTP</name>
        <dbReference type="ChEBI" id="CHEBI:37565"/>
    </ligand>
</feature>
<evidence type="ECO:0000256" key="7">
    <source>
        <dbReference type="ARBA" id="ARBA00023150"/>
    </source>
</evidence>
<dbReference type="PANTHER" id="PTHR19136:SF81">
    <property type="entry name" value="MOLYBDENUM COFACTOR GUANYLYLTRANSFERASE"/>
    <property type="match status" value="1"/>
</dbReference>
<dbReference type="Pfam" id="PF12804">
    <property type="entry name" value="NTP_transf_3"/>
    <property type="match status" value="1"/>
</dbReference>
<dbReference type="CDD" id="cd02503">
    <property type="entry name" value="MobA"/>
    <property type="match status" value="1"/>
</dbReference>
<gene>
    <name evidence="8" type="primary">mobA</name>
    <name evidence="10" type="ORF">J2X19_002541</name>
</gene>
<keyword evidence="2 8" id="KW-0808">Transferase</keyword>
<comment type="subunit">
    <text evidence="8">Monomer.</text>
</comment>
<keyword evidence="10" id="KW-0548">Nucleotidyltransferase</keyword>
<comment type="subcellular location">
    <subcellularLocation>
        <location evidence="8">Cytoplasm</location>
    </subcellularLocation>
</comment>
<evidence type="ECO:0000256" key="1">
    <source>
        <dbReference type="ARBA" id="ARBA00022490"/>
    </source>
</evidence>
<feature type="domain" description="MobA-like NTP transferase" evidence="9">
    <location>
        <begin position="11"/>
        <end position="165"/>
    </location>
</feature>
<dbReference type="InterPro" id="IPR013482">
    <property type="entry name" value="Molybde_CF_guanTrfase"/>
</dbReference>
<keyword evidence="3 8" id="KW-0479">Metal-binding</keyword>